<evidence type="ECO:0000313" key="3">
    <source>
        <dbReference type="Proteomes" id="UP000177346"/>
    </source>
</evidence>
<proteinExistence type="predicted"/>
<organism evidence="2 3">
    <name type="scientific">Candidatus Giovannonibacteria bacterium RIFCSPLOWO2_01_FULL_46_32</name>
    <dbReference type="NCBI Taxonomy" id="1798353"/>
    <lineage>
        <taxon>Bacteria</taxon>
        <taxon>Candidatus Giovannoniibacteriota</taxon>
    </lineage>
</organism>
<keyword evidence="1" id="KW-0472">Membrane</keyword>
<gene>
    <name evidence="2" type="ORF">A3B19_02895</name>
</gene>
<protein>
    <submittedName>
        <fullName evidence="2">Uncharacterized protein</fullName>
    </submittedName>
</protein>
<accession>A0A1F5XHW1</accession>
<dbReference type="EMBL" id="MFIF01000005">
    <property type="protein sequence ID" value="OGF87503.1"/>
    <property type="molecule type" value="Genomic_DNA"/>
</dbReference>
<feature type="transmembrane region" description="Helical" evidence="1">
    <location>
        <begin position="39"/>
        <end position="60"/>
    </location>
</feature>
<name>A0A1F5XHW1_9BACT</name>
<reference evidence="2 3" key="1">
    <citation type="journal article" date="2016" name="Nat. Commun.">
        <title>Thousands of microbial genomes shed light on interconnected biogeochemical processes in an aquifer system.</title>
        <authorList>
            <person name="Anantharaman K."/>
            <person name="Brown C.T."/>
            <person name="Hug L.A."/>
            <person name="Sharon I."/>
            <person name="Castelle C.J."/>
            <person name="Probst A.J."/>
            <person name="Thomas B.C."/>
            <person name="Singh A."/>
            <person name="Wilkins M.J."/>
            <person name="Karaoz U."/>
            <person name="Brodie E.L."/>
            <person name="Williams K.H."/>
            <person name="Hubbard S.S."/>
            <person name="Banfield J.F."/>
        </authorList>
    </citation>
    <scope>NUCLEOTIDE SEQUENCE [LARGE SCALE GENOMIC DNA]</scope>
</reference>
<feature type="transmembrane region" description="Helical" evidence="1">
    <location>
        <begin position="6"/>
        <end position="27"/>
    </location>
</feature>
<dbReference type="Proteomes" id="UP000177346">
    <property type="component" value="Unassembled WGS sequence"/>
</dbReference>
<keyword evidence="1" id="KW-0812">Transmembrane</keyword>
<dbReference type="AlphaFoldDB" id="A0A1F5XHW1"/>
<comment type="caution">
    <text evidence="2">The sequence shown here is derived from an EMBL/GenBank/DDBJ whole genome shotgun (WGS) entry which is preliminary data.</text>
</comment>
<feature type="transmembrane region" description="Helical" evidence="1">
    <location>
        <begin position="72"/>
        <end position="93"/>
    </location>
</feature>
<sequence>MGDLVVVILVLWVSGLGLFTLIGAVLGNQRHGAQAYLGFTAWAAGAILSGVWGAAVWLLTQIEHATEAVANHYAAIVGLATFVVAALSAYYAYHLYLYIFGAP</sequence>
<evidence type="ECO:0000256" key="1">
    <source>
        <dbReference type="SAM" id="Phobius"/>
    </source>
</evidence>
<keyword evidence="1" id="KW-1133">Transmembrane helix</keyword>
<evidence type="ECO:0000313" key="2">
    <source>
        <dbReference type="EMBL" id="OGF87503.1"/>
    </source>
</evidence>